<sequence>MDKLTRIAIHAGCLCYAKNAGSRLSKWRLCPVHTSFNVPSSESKASEQSDLIDNDSRSSLESFDSRFTRLTPPSFEHAITEQERDCGNYWARAVDGFILGDEEIKIKDWRIRRDSKGALHRAAAKLDQLEHDDSSPKLPELFDSCIITKGNNVKIPTGSCQAEPQAFATDRQPKSSPWCRSYDREPSYRKKVRKWLLEIESSHIWFDSFLDYIFAPKDRMILLLMFWRTTLSLRVVLV</sequence>
<keyword evidence="3" id="KW-1185">Reference proteome</keyword>
<reference evidence="2" key="1">
    <citation type="submission" date="2022-08" db="EMBL/GenBank/DDBJ databases">
        <authorList>
            <consortium name="DOE Joint Genome Institute"/>
            <person name="Min B."/>
            <person name="Riley R."/>
            <person name="Sierra-Patev S."/>
            <person name="Naranjo-Ortiz M."/>
            <person name="Looney B."/>
            <person name="Konkel Z."/>
            <person name="Slot J.C."/>
            <person name="Sakamoto Y."/>
            <person name="Steenwyk J.L."/>
            <person name="Rokas A."/>
            <person name="Carro J."/>
            <person name="Camarero S."/>
            <person name="Ferreira P."/>
            <person name="Molpeceres G."/>
            <person name="Ruiz-Duenas F.J."/>
            <person name="Serrano A."/>
            <person name="Henrissat B."/>
            <person name="Drula E."/>
            <person name="Hughes K.W."/>
            <person name="Mata J.L."/>
            <person name="Ishikawa N.K."/>
            <person name="Vargas-Isla R."/>
            <person name="Ushijima S."/>
            <person name="Smith C.A."/>
            <person name="Ahrendt S."/>
            <person name="Andreopoulos W."/>
            <person name="He G."/>
            <person name="Labutti K."/>
            <person name="Lipzen A."/>
            <person name="Ng V."/>
            <person name="Sandor L."/>
            <person name="Barry K."/>
            <person name="Martinez A.T."/>
            <person name="Xiao Y."/>
            <person name="Gibbons J.G."/>
            <person name="Terashima K."/>
            <person name="Hibbett D.S."/>
            <person name="Grigoriev I.V."/>
        </authorList>
    </citation>
    <scope>NUCLEOTIDE SEQUENCE</scope>
    <source>
        <strain evidence="2">TFB9207</strain>
    </source>
</reference>
<evidence type="ECO:0000256" key="1">
    <source>
        <dbReference type="SAM" id="MobiDB-lite"/>
    </source>
</evidence>
<dbReference type="Proteomes" id="UP001163846">
    <property type="component" value="Unassembled WGS sequence"/>
</dbReference>
<dbReference type="AlphaFoldDB" id="A0AA38P4G0"/>
<organism evidence="2 3">
    <name type="scientific">Lentinula raphanica</name>
    <dbReference type="NCBI Taxonomy" id="153919"/>
    <lineage>
        <taxon>Eukaryota</taxon>
        <taxon>Fungi</taxon>
        <taxon>Dikarya</taxon>
        <taxon>Basidiomycota</taxon>
        <taxon>Agaricomycotina</taxon>
        <taxon>Agaricomycetes</taxon>
        <taxon>Agaricomycetidae</taxon>
        <taxon>Agaricales</taxon>
        <taxon>Marasmiineae</taxon>
        <taxon>Omphalotaceae</taxon>
        <taxon>Lentinula</taxon>
    </lineage>
</organism>
<name>A0AA38P4G0_9AGAR</name>
<gene>
    <name evidence="2" type="ORF">F5878DRAFT_626429</name>
</gene>
<evidence type="ECO:0000313" key="2">
    <source>
        <dbReference type="EMBL" id="KAJ3835990.1"/>
    </source>
</evidence>
<feature type="region of interest" description="Disordered" evidence="1">
    <location>
        <begin position="37"/>
        <end position="57"/>
    </location>
</feature>
<comment type="caution">
    <text evidence="2">The sequence shown here is derived from an EMBL/GenBank/DDBJ whole genome shotgun (WGS) entry which is preliminary data.</text>
</comment>
<evidence type="ECO:0000313" key="3">
    <source>
        <dbReference type="Proteomes" id="UP001163846"/>
    </source>
</evidence>
<proteinExistence type="predicted"/>
<feature type="compositionally biased region" description="Polar residues" evidence="1">
    <location>
        <begin position="37"/>
        <end position="53"/>
    </location>
</feature>
<accession>A0AA38P4G0</accession>
<dbReference type="EMBL" id="MU806359">
    <property type="protein sequence ID" value="KAJ3835990.1"/>
    <property type="molecule type" value="Genomic_DNA"/>
</dbReference>
<protein>
    <submittedName>
        <fullName evidence="2">Uncharacterized protein</fullName>
    </submittedName>
</protein>